<evidence type="ECO:0000313" key="3">
    <source>
        <dbReference type="Proteomes" id="UP000823405"/>
    </source>
</evidence>
<evidence type="ECO:0000313" key="2">
    <source>
        <dbReference type="EMBL" id="KAG0300806.1"/>
    </source>
</evidence>
<dbReference type="OrthoDB" id="10292253at2759"/>
<name>A0A9P6QTP2_9FUNG</name>
<proteinExistence type="predicted"/>
<accession>A0A9P6QTP2</accession>
<gene>
    <name evidence="2" type="ORF">BGZ97_003072</name>
</gene>
<sequence>MAGRMKFTIQASIAAVLVAMMSTNGVMADACSDQGGVIASSFDGRGYCLQTLNGDCKSQGGVYVNTLKGVLYCVKPFNYVSDCKREGGAYFNTFGKNILYCVKPLF</sequence>
<dbReference type="EMBL" id="JAAAIN010001708">
    <property type="protein sequence ID" value="KAG0300806.1"/>
    <property type="molecule type" value="Genomic_DNA"/>
</dbReference>
<dbReference type="AlphaFoldDB" id="A0A9P6QTP2"/>
<feature type="chain" id="PRO_5040394205" evidence="1">
    <location>
        <begin position="29"/>
        <end position="106"/>
    </location>
</feature>
<keyword evidence="3" id="KW-1185">Reference proteome</keyword>
<protein>
    <submittedName>
        <fullName evidence="2">Uncharacterized protein</fullName>
    </submittedName>
</protein>
<feature type="signal peptide" evidence="1">
    <location>
        <begin position="1"/>
        <end position="28"/>
    </location>
</feature>
<reference evidence="2" key="1">
    <citation type="journal article" date="2020" name="Fungal Divers.">
        <title>Resolving the Mortierellaceae phylogeny through synthesis of multi-gene phylogenetics and phylogenomics.</title>
        <authorList>
            <person name="Vandepol N."/>
            <person name="Liber J."/>
            <person name="Desiro A."/>
            <person name="Na H."/>
            <person name="Kennedy M."/>
            <person name="Barry K."/>
            <person name="Grigoriev I.V."/>
            <person name="Miller A.N."/>
            <person name="O'Donnell K."/>
            <person name="Stajich J.E."/>
            <person name="Bonito G."/>
        </authorList>
    </citation>
    <scope>NUCLEOTIDE SEQUENCE</scope>
    <source>
        <strain evidence="2">NVP60</strain>
    </source>
</reference>
<organism evidence="2 3">
    <name type="scientific">Linnemannia gamsii</name>
    <dbReference type="NCBI Taxonomy" id="64522"/>
    <lineage>
        <taxon>Eukaryota</taxon>
        <taxon>Fungi</taxon>
        <taxon>Fungi incertae sedis</taxon>
        <taxon>Mucoromycota</taxon>
        <taxon>Mortierellomycotina</taxon>
        <taxon>Mortierellomycetes</taxon>
        <taxon>Mortierellales</taxon>
        <taxon>Mortierellaceae</taxon>
        <taxon>Linnemannia</taxon>
    </lineage>
</organism>
<keyword evidence="1" id="KW-0732">Signal</keyword>
<dbReference type="Proteomes" id="UP000823405">
    <property type="component" value="Unassembled WGS sequence"/>
</dbReference>
<comment type="caution">
    <text evidence="2">The sequence shown here is derived from an EMBL/GenBank/DDBJ whole genome shotgun (WGS) entry which is preliminary data.</text>
</comment>
<evidence type="ECO:0000256" key="1">
    <source>
        <dbReference type="SAM" id="SignalP"/>
    </source>
</evidence>